<organism evidence="3 4">
    <name type="scientific">Rhizobium leguminosarum</name>
    <dbReference type="NCBI Taxonomy" id="384"/>
    <lineage>
        <taxon>Bacteria</taxon>
        <taxon>Pseudomonadati</taxon>
        <taxon>Pseudomonadota</taxon>
        <taxon>Alphaproteobacteria</taxon>
        <taxon>Hyphomicrobiales</taxon>
        <taxon>Rhizobiaceae</taxon>
        <taxon>Rhizobium/Agrobacterium group</taxon>
        <taxon>Rhizobium</taxon>
    </lineage>
</organism>
<dbReference type="InterPro" id="IPR004360">
    <property type="entry name" value="Glyas_Fos-R_dOase_dom"/>
</dbReference>
<evidence type="ECO:0000259" key="2">
    <source>
        <dbReference type="PROSITE" id="PS51819"/>
    </source>
</evidence>
<dbReference type="Gene3D" id="3.10.180.10">
    <property type="entry name" value="2,3-Dihydroxybiphenyl 1,2-Dioxygenase, domain 1"/>
    <property type="match status" value="1"/>
</dbReference>
<gene>
    <name evidence="3" type="ORF">CUJ84_Chr002726</name>
</gene>
<dbReference type="InterPro" id="IPR029068">
    <property type="entry name" value="Glyas_Bleomycin-R_OHBP_Dase"/>
</dbReference>
<dbReference type="Pfam" id="PF00903">
    <property type="entry name" value="Glyoxalase"/>
    <property type="match status" value="1"/>
</dbReference>
<reference evidence="3 4" key="1">
    <citation type="submission" date="2017-11" db="EMBL/GenBank/DDBJ databases">
        <title>Complete genome of Rhizobium leguminosarum Norway, an ineffective micro-symbiont.</title>
        <authorList>
            <person name="Hoffrichter A."/>
            <person name="Liang J."/>
            <person name="Brachmann A."/>
            <person name="Marin M."/>
        </authorList>
    </citation>
    <scope>NUCLEOTIDE SEQUENCE [LARGE SCALE GENOMIC DNA]</scope>
    <source>
        <strain evidence="3 4">Norway</strain>
    </source>
</reference>
<feature type="compositionally biased region" description="Basic and acidic residues" evidence="1">
    <location>
        <begin position="90"/>
        <end position="103"/>
    </location>
</feature>
<feature type="region of interest" description="Disordered" evidence="1">
    <location>
        <begin position="87"/>
        <end position="106"/>
    </location>
</feature>
<evidence type="ECO:0000313" key="4">
    <source>
        <dbReference type="Proteomes" id="UP000238523"/>
    </source>
</evidence>
<sequence length="130" mass="14874">MAIHFNHTILLARDSKASADFLADMLGLPAPRRWGPFYMVTTDNDANLDYMDTEGEIVRQHYAFLVGDGEFEAIFNRIRERNLRYWADPGQRKPSETNDHDSGRGVYFEDPNGHLVEIITRPYGSGGWNP</sequence>
<dbReference type="SUPFAM" id="SSF54593">
    <property type="entry name" value="Glyoxalase/Bleomycin resistance protein/Dihydroxybiphenyl dioxygenase"/>
    <property type="match status" value="1"/>
</dbReference>
<dbReference type="Proteomes" id="UP000238523">
    <property type="component" value="Chromosome"/>
</dbReference>
<evidence type="ECO:0000313" key="3">
    <source>
        <dbReference type="EMBL" id="AUW43078.1"/>
    </source>
</evidence>
<dbReference type="EMBL" id="CP025012">
    <property type="protein sequence ID" value="AUW43078.1"/>
    <property type="molecule type" value="Genomic_DNA"/>
</dbReference>
<protein>
    <submittedName>
        <fullName evidence="3">Bleomycin resistance protein</fullName>
    </submittedName>
</protein>
<evidence type="ECO:0000256" key="1">
    <source>
        <dbReference type="SAM" id="MobiDB-lite"/>
    </source>
</evidence>
<dbReference type="RefSeq" id="WP_105006477.1">
    <property type="nucleotide sequence ID" value="NZ_CP025012.1"/>
</dbReference>
<dbReference type="CDD" id="cd08351">
    <property type="entry name" value="ChaP_like"/>
    <property type="match status" value="1"/>
</dbReference>
<dbReference type="PROSITE" id="PS51819">
    <property type="entry name" value="VOC"/>
    <property type="match status" value="1"/>
</dbReference>
<accession>A0A2K9Z4C3</accession>
<feature type="domain" description="VOC" evidence="2">
    <location>
        <begin position="4"/>
        <end position="121"/>
    </location>
</feature>
<dbReference type="InterPro" id="IPR037523">
    <property type="entry name" value="VOC_core"/>
</dbReference>
<name>A0A2K9Z4C3_RHILE</name>
<proteinExistence type="predicted"/>
<dbReference type="AlphaFoldDB" id="A0A2K9Z4C3"/>